<dbReference type="SMART" id="SM01117">
    <property type="entry name" value="Cyt-b5"/>
    <property type="match status" value="1"/>
</dbReference>
<sequence length="151" mass="17131">MALEQLLQQARQQLERLQQLGSPQEVLHDPLVRGVIAAVLCLLFLLLLLQPSGTKEKQSKGKPKPRELRGYTRAEVAQHKAEDDLWLIIKNKGSDRLKVYDVTAYIEHHPGGDAIFWHAGDDCTEGFHGIQHPPTVYDLVEEYCIGWLEDP</sequence>
<comment type="caution">
    <text evidence="7">The sequence shown here is derived from an EMBL/GenBank/DDBJ whole genome shotgun (WGS) entry which is preliminary data.</text>
</comment>
<dbReference type="InterPro" id="IPR050668">
    <property type="entry name" value="Cytochrome_b5"/>
</dbReference>
<keyword evidence="1 5" id="KW-0349">Heme</keyword>
<gene>
    <name evidence="7" type="ORF">C2E21_3357</name>
</gene>
<organism evidence="7 8">
    <name type="scientific">Chlorella sorokiniana</name>
    <name type="common">Freshwater green alga</name>
    <dbReference type="NCBI Taxonomy" id="3076"/>
    <lineage>
        <taxon>Eukaryota</taxon>
        <taxon>Viridiplantae</taxon>
        <taxon>Chlorophyta</taxon>
        <taxon>core chlorophytes</taxon>
        <taxon>Trebouxiophyceae</taxon>
        <taxon>Chlorellales</taxon>
        <taxon>Chlorellaceae</taxon>
        <taxon>Chlorella clade</taxon>
        <taxon>Chlorella</taxon>
    </lineage>
</organism>
<dbReference type="SUPFAM" id="SSF55856">
    <property type="entry name" value="Cytochrome b5-like heme/steroid binding domain"/>
    <property type="match status" value="1"/>
</dbReference>
<dbReference type="PROSITE" id="PS50255">
    <property type="entry name" value="CYTOCHROME_B5_2"/>
    <property type="match status" value="1"/>
</dbReference>
<dbReference type="STRING" id="3076.A0A2P6TUF4"/>
<dbReference type="InterPro" id="IPR036400">
    <property type="entry name" value="Cyt_B5-like_heme/steroid_sf"/>
</dbReference>
<keyword evidence="5" id="KW-0812">Transmembrane</keyword>
<proteinExistence type="inferred from homology"/>
<accession>A0A2P6TUF4</accession>
<keyword evidence="8" id="KW-1185">Reference proteome</keyword>
<protein>
    <submittedName>
        <fullName evidence="7">Cytochrome b5</fullName>
    </submittedName>
</protein>
<evidence type="ECO:0000313" key="7">
    <source>
        <dbReference type="EMBL" id="PRW57707.1"/>
    </source>
</evidence>
<dbReference type="GO" id="GO:0020037">
    <property type="term" value="F:heme binding"/>
    <property type="evidence" value="ECO:0007669"/>
    <property type="project" value="UniProtKB-UniRule"/>
</dbReference>
<dbReference type="Proteomes" id="UP000239899">
    <property type="component" value="Unassembled WGS sequence"/>
</dbReference>
<dbReference type="OrthoDB" id="260519at2759"/>
<reference evidence="7 8" key="1">
    <citation type="journal article" date="2018" name="Plant J.">
        <title>Genome sequences of Chlorella sorokiniana UTEX 1602 and Micractinium conductrix SAG 241.80: implications to maltose excretion by a green alga.</title>
        <authorList>
            <person name="Arriola M.B."/>
            <person name="Velmurugan N."/>
            <person name="Zhang Y."/>
            <person name="Plunkett M.H."/>
            <person name="Hondzo H."/>
            <person name="Barney B.M."/>
        </authorList>
    </citation>
    <scope>NUCLEOTIDE SEQUENCE [LARGE SCALE GENOMIC DNA]</scope>
    <source>
        <strain evidence="8">UTEX 1602</strain>
    </source>
</reference>
<comment type="similarity">
    <text evidence="4 5">Belongs to the cytochrome b5 family.</text>
</comment>
<evidence type="ECO:0000259" key="6">
    <source>
        <dbReference type="PROSITE" id="PS50255"/>
    </source>
</evidence>
<keyword evidence="5" id="KW-0472">Membrane</keyword>
<dbReference type="InterPro" id="IPR001199">
    <property type="entry name" value="Cyt_B5-like_heme/steroid-bd"/>
</dbReference>
<dbReference type="AlphaFoldDB" id="A0A2P6TUF4"/>
<dbReference type="Pfam" id="PF00173">
    <property type="entry name" value="Cyt-b5"/>
    <property type="match status" value="1"/>
</dbReference>
<dbReference type="Gene3D" id="3.10.120.10">
    <property type="entry name" value="Cytochrome b5-like heme/steroid binding domain"/>
    <property type="match status" value="1"/>
</dbReference>
<dbReference type="PANTHER" id="PTHR19359:SF95">
    <property type="entry name" value="CYTOCHROME B5 TYPE B"/>
    <property type="match status" value="1"/>
</dbReference>
<evidence type="ECO:0000256" key="3">
    <source>
        <dbReference type="ARBA" id="ARBA00023004"/>
    </source>
</evidence>
<dbReference type="EMBL" id="LHPG02000006">
    <property type="protein sequence ID" value="PRW57707.1"/>
    <property type="molecule type" value="Genomic_DNA"/>
</dbReference>
<keyword evidence="2 5" id="KW-0479">Metal-binding</keyword>
<keyword evidence="5" id="KW-1133">Transmembrane helix</keyword>
<dbReference type="GO" id="GO:0016020">
    <property type="term" value="C:membrane"/>
    <property type="evidence" value="ECO:0007669"/>
    <property type="project" value="TreeGrafter"/>
</dbReference>
<evidence type="ECO:0000256" key="1">
    <source>
        <dbReference type="ARBA" id="ARBA00022617"/>
    </source>
</evidence>
<feature type="domain" description="Cytochrome b5 heme-binding" evidence="6">
    <location>
        <begin position="68"/>
        <end position="149"/>
    </location>
</feature>
<evidence type="ECO:0000256" key="5">
    <source>
        <dbReference type="RuleBase" id="RU362121"/>
    </source>
</evidence>
<dbReference type="PANTHER" id="PTHR19359">
    <property type="entry name" value="CYTOCHROME B5"/>
    <property type="match status" value="1"/>
</dbReference>
<keyword evidence="3 5" id="KW-0408">Iron</keyword>
<dbReference type="PROSITE" id="PS00191">
    <property type="entry name" value="CYTOCHROME_B5_1"/>
    <property type="match status" value="1"/>
</dbReference>
<dbReference type="InterPro" id="IPR018506">
    <property type="entry name" value="Cyt_B5_heme-BS"/>
</dbReference>
<dbReference type="PRINTS" id="PR00363">
    <property type="entry name" value="CYTOCHROMEB5"/>
</dbReference>
<evidence type="ECO:0000313" key="8">
    <source>
        <dbReference type="Proteomes" id="UP000239899"/>
    </source>
</evidence>
<name>A0A2P6TUF4_CHLSO</name>
<evidence type="ECO:0000256" key="4">
    <source>
        <dbReference type="ARBA" id="ARBA00038168"/>
    </source>
</evidence>
<evidence type="ECO:0000256" key="2">
    <source>
        <dbReference type="ARBA" id="ARBA00022723"/>
    </source>
</evidence>
<feature type="transmembrane region" description="Helical" evidence="5">
    <location>
        <begin position="31"/>
        <end position="49"/>
    </location>
</feature>
<dbReference type="GO" id="GO:0046872">
    <property type="term" value="F:metal ion binding"/>
    <property type="evidence" value="ECO:0007669"/>
    <property type="project" value="UniProtKB-UniRule"/>
</dbReference>